<organism evidence="1">
    <name type="scientific">marine sediment metagenome</name>
    <dbReference type="NCBI Taxonomy" id="412755"/>
    <lineage>
        <taxon>unclassified sequences</taxon>
        <taxon>metagenomes</taxon>
        <taxon>ecological metagenomes</taxon>
    </lineage>
</organism>
<dbReference type="AlphaFoldDB" id="X1TT67"/>
<dbReference type="EMBL" id="BARW01023340">
    <property type="protein sequence ID" value="GAI94561.1"/>
    <property type="molecule type" value="Genomic_DNA"/>
</dbReference>
<name>X1TT67_9ZZZZ</name>
<accession>X1TT67</accession>
<protein>
    <submittedName>
        <fullName evidence="1">Uncharacterized protein</fullName>
    </submittedName>
</protein>
<gene>
    <name evidence="1" type="ORF">S12H4_38734</name>
</gene>
<proteinExistence type="predicted"/>
<comment type="caution">
    <text evidence="1">The sequence shown here is derived from an EMBL/GenBank/DDBJ whole genome shotgun (WGS) entry which is preliminary data.</text>
</comment>
<sequence>MSIEEEMEKQGITEEYEKHGLVCPYEDPTTCNCCNNYRCIANKNPDKNL</sequence>
<evidence type="ECO:0000313" key="1">
    <source>
        <dbReference type="EMBL" id="GAI94561.1"/>
    </source>
</evidence>
<reference evidence="1" key="1">
    <citation type="journal article" date="2014" name="Front. Microbiol.">
        <title>High frequency of phylogenetically diverse reductive dehalogenase-homologous genes in deep subseafloor sedimentary metagenomes.</title>
        <authorList>
            <person name="Kawai M."/>
            <person name="Futagami T."/>
            <person name="Toyoda A."/>
            <person name="Takaki Y."/>
            <person name="Nishi S."/>
            <person name="Hori S."/>
            <person name="Arai W."/>
            <person name="Tsubouchi T."/>
            <person name="Morono Y."/>
            <person name="Uchiyama I."/>
            <person name="Ito T."/>
            <person name="Fujiyama A."/>
            <person name="Inagaki F."/>
            <person name="Takami H."/>
        </authorList>
    </citation>
    <scope>NUCLEOTIDE SEQUENCE</scope>
    <source>
        <strain evidence="1">Expedition CK06-06</strain>
    </source>
</reference>